<gene>
    <name evidence="2" type="ORF">ALIPUT_00708</name>
</gene>
<dbReference type="PANTHER" id="PTHR43745:SF2">
    <property type="entry name" value="NITROREDUCTASE MJ1384-RELATED"/>
    <property type="match status" value="1"/>
</dbReference>
<dbReference type="Proteomes" id="UP000005819">
    <property type="component" value="Unassembled WGS sequence"/>
</dbReference>
<dbReference type="GO" id="GO:0016491">
    <property type="term" value="F:oxidoreductase activity"/>
    <property type="evidence" value="ECO:0007669"/>
    <property type="project" value="InterPro"/>
</dbReference>
<evidence type="ECO:0000313" key="3">
    <source>
        <dbReference type="Proteomes" id="UP000005819"/>
    </source>
</evidence>
<dbReference type="CDD" id="cd02142">
    <property type="entry name" value="McbC_SagB-like_oxidoreductase"/>
    <property type="match status" value="1"/>
</dbReference>
<dbReference type="eggNOG" id="COG0778">
    <property type="taxonomic scope" value="Bacteria"/>
</dbReference>
<accession>B0MUK2</accession>
<comment type="caution">
    <text evidence="2">The sequence shown here is derived from an EMBL/GenBank/DDBJ whole genome shotgun (WGS) entry which is preliminary data.</text>
</comment>
<keyword evidence="3" id="KW-1185">Reference proteome</keyword>
<evidence type="ECO:0000313" key="2">
    <source>
        <dbReference type="EMBL" id="EDS03657.1"/>
    </source>
</evidence>
<dbReference type="InterPro" id="IPR029479">
    <property type="entry name" value="Nitroreductase"/>
</dbReference>
<organism evidence="2 3">
    <name type="scientific">Alistipes putredinis DSM 17216</name>
    <dbReference type="NCBI Taxonomy" id="445970"/>
    <lineage>
        <taxon>Bacteria</taxon>
        <taxon>Pseudomonadati</taxon>
        <taxon>Bacteroidota</taxon>
        <taxon>Bacteroidia</taxon>
        <taxon>Bacteroidales</taxon>
        <taxon>Rikenellaceae</taxon>
        <taxon>Alistipes</taxon>
    </lineage>
</organism>
<dbReference type="Pfam" id="PF00881">
    <property type="entry name" value="Nitroreductase"/>
    <property type="match status" value="1"/>
</dbReference>
<feature type="domain" description="Nitroreductase" evidence="1">
    <location>
        <begin position="122"/>
        <end position="290"/>
    </location>
</feature>
<dbReference type="EMBL" id="ABFK02000017">
    <property type="protein sequence ID" value="EDS03657.1"/>
    <property type="molecule type" value="Genomic_DNA"/>
</dbReference>
<proteinExistence type="predicted"/>
<dbReference type="AlphaFoldDB" id="B0MUK2"/>
<evidence type="ECO:0000259" key="1">
    <source>
        <dbReference type="Pfam" id="PF00881"/>
    </source>
</evidence>
<reference evidence="2" key="1">
    <citation type="submission" date="2007-10" db="EMBL/GenBank/DDBJ databases">
        <authorList>
            <person name="Fulton L."/>
            <person name="Clifton S."/>
            <person name="Fulton B."/>
            <person name="Xu J."/>
            <person name="Minx P."/>
            <person name="Pepin K.H."/>
            <person name="Johnson M."/>
            <person name="Thiruvilangam P."/>
            <person name="Bhonagiri V."/>
            <person name="Nash W.E."/>
            <person name="Mardis E.R."/>
            <person name="Wilson R.K."/>
        </authorList>
    </citation>
    <scope>NUCLEOTIDE SEQUENCE [LARGE SCALE GENOMIC DNA]</scope>
    <source>
        <strain evidence="2">DSM 17216</strain>
    </source>
</reference>
<dbReference type="InterPro" id="IPR000415">
    <property type="entry name" value="Nitroreductase-like"/>
</dbReference>
<reference evidence="2" key="2">
    <citation type="submission" date="2013-09" db="EMBL/GenBank/DDBJ databases">
        <title>Draft genome sequence of Alistipes putredinis (DSM 17216).</title>
        <authorList>
            <person name="Sudarsanam P."/>
            <person name="Ley R."/>
            <person name="Guruge J."/>
            <person name="Turnbaugh P.J."/>
            <person name="Mahowald M."/>
            <person name="Liep D."/>
            <person name="Gordon J."/>
        </authorList>
    </citation>
    <scope>NUCLEOTIDE SEQUENCE</scope>
    <source>
        <strain evidence="2">DSM 17216</strain>
    </source>
</reference>
<dbReference type="PANTHER" id="PTHR43745">
    <property type="entry name" value="NITROREDUCTASE MJ1384-RELATED"/>
    <property type="match status" value="1"/>
</dbReference>
<dbReference type="Gene3D" id="3.40.109.10">
    <property type="entry name" value="NADH Oxidase"/>
    <property type="match status" value="1"/>
</dbReference>
<dbReference type="SUPFAM" id="SSF55469">
    <property type="entry name" value="FMN-dependent nitroreductase-like"/>
    <property type="match status" value="1"/>
</dbReference>
<name>B0MUK2_9BACT</name>
<protein>
    <submittedName>
        <fullName evidence="2">SagB-type dehydrogenase domain protein</fullName>
    </submittedName>
</protein>
<dbReference type="InterPro" id="IPR052544">
    <property type="entry name" value="Bacteriocin_Proc_Enz"/>
</dbReference>
<sequence>MAPSSTETRVGFESWCKDRYYFLKTKKTTEYFPSQTFISGTAGRNIGKFFRPGYRKFRILVIFVKTVKIMKTSSLMMCALVALTACGTGVKQSVRTPVEMGERIELKTPDPKMGLTINEALAARSSSRDFSPEMLSLEELSGVLWAAAGVNREDGHLTAPSAMALYPIRVYAFLPEGVYRYDSKANVLNRVIEGDRRELTAMQDFAYTAPLNLVYVADYSVYADRNQPVDRIRFWCAADAGGYTENVNLYAAGNGLKAITRGSFKEEALLELLGLDPAQYGVILAQTVGR</sequence>
<dbReference type="HOGENOM" id="CLU_059362_1_0_10"/>